<evidence type="ECO:0000313" key="5">
    <source>
        <dbReference type="EMBL" id="TKX32933.1"/>
    </source>
</evidence>
<sequence length="111" mass="13192">MIKDENCNFNECGFNYTLSLIEGKYKMSILYCLFRNQVIRYNELKRILKPISFKTLTNTLRSLENDKLIIRKEYPQIPPKVEYSLSKRGQSLIPILKAMCEWGENHKKDKL</sequence>
<feature type="domain" description="HTH hxlR-type" evidence="4">
    <location>
        <begin position="12"/>
        <end position="111"/>
    </location>
</feature>
<accession>A0A4U7BLK3</accession>
<dbReference type="NCBIfam" id="NF047367">
    <property type="entry name" value="redox_TF_RrpA"/>
    <property type="match status" value="1"/>
</dbReference>
<dbReference type="Proteomes" id="UP000310353">
    <property type="component" value="Unassembled WGS sequence"/>
</dbReference>
<dbReference type="GO" id="GO:0003677">
    <property type="term" value="F:DNA binding"/>
    <property type="evidence" value="ECO:0007669"/>
    <property type="project" value="UniProtKB-KW"/>
</dbReference>
<dbReference type="RefSeq" id="WP_137621633.1">
    <property type="nucleotide sequence ID" value="NZ_NXMA01000002.1"/>
</dbReference>
<evidence type="ECO:0000256" key="2">
    <source>
        <dbReference type="ARBA" id="ARBA00023125"/>
    </source>
</evidence>
<reference evidence="5 6" key="1">
    <citation type="submission" date="2018-05" db="EMBL/GenBank/DDBJ databases">
        <title>Novel Campyloabacter and Helicobacter Species and Strains.</title>
        <authorList>
            <person name="Mannion A.J."/>
            <person name="Shen Z."/>
            <person name="Fox J.G."/>
        </authorList>
    </citation>
    <scope>NUCLEOTIDE SEQUENCE [LARGE SCALE GENOMIC DNA]</scope>
    <source>
        <strain evidence="6">MIT17-670</strain>
    </source>
</reference>
<comment type="caution">
    <text evidence="5">The sequence shown here is derived from an EMBL/GenBank/DDBJ whole genome shotgun (WGS) entry which is preliminary data.</text>
</comment>
<dbReference type="InterPro" id="IPR036388">
    <property type="entry name" value="WH-like_DNA-bd_sf"/>
</dbReference>
<dbReference type="SUPFAM" id="SSF46785">
    <property type="entry name" value="Winged helix' DNA-binding domain"/>
    <property type="match status" value="1"/>
</dbReference>
<evidence type="ECO:0000313" key="6">
    <source>
        <dbReference type="Proteomes" id="UP000310353"/>
    </source>
</evidence>
<dbReference type="InterPro" id="IPR036390">
    <property type="entry name" value="WH_DNA-bd_sf"/>
</dbReference>
<evidence type="ECO:0000256" key="3">
    <source>
        <dbReference type="ARBA" id="ARBA00023163"/>
    </source>
</evidence>
<dbReference type="InterPro" id="IPR002577">
    <property type="entry name" value="HTH_HxlR"/>
</dbReference>
<keyword evidence="3" id="KW-0804">Transcription</keyword>
<dbReference type="AlphaFoldDB" id="A0A4U7BLK3"/>
<evidence type="ECO:0000259" key="4">
    <source>
        <dbReference type="PROSITE" id="PS51118"/>
    </source>
</evidence>
<proteinExistence type="predicted"/>
<keyword evidence="6" id="KW-1185">Reference proteome</keyword>
<evidence type="ECO:0000256" key="1">
    <source>
        <dbReference type="ARBA" id="ARBA00023015"/>
    </source>
</evidence>
<dbReference type="Pfam" id="PF01638">
    <property type="entry name" value="HxlR"/>
    <property type="match status" value="1"/>
</dbReference>
<organism evidence="5 6">
    <name type="scientific">Campylobacter aviculae</name>
    <dbReference type="NCBI Taxonomy" id="2510190"/>
    <lineage>
        <taxon>Bacteria</taxon>
        <taxon>Pseudomonadati</taxon>
        <taxon>Campylobacterota</taxon>
        <taxon>Epsilonproteobacteria</taxon>
        <taxon>Campylobacterales</taxon>
        <taxon>Campylobacteraceae</taxon>
        <taxon>Campylobacter</taxon>
    </lineage>
</organism>
<dbReference type="PANTHER" id="PTHR33204">
    <property type="entry name" value="TRANSCRIPTIONAL REGULATOR, MARR FAMILY"/>
    <property type="match status" value="1"/>
</dbReference>
<keyword evidence="1" id="KW-0805">Transcription regulation</keyword>
<dbReference type="PROSITE" id="PS51118">
    <property type="entry name" value="HTH_HXLR"/>
    <property type="match status" value="1"/>
</dbReference>
<gene>
    <name evidence="5" type="ORF">CQA76_01210</name>
</gene>
<dbReference type="OrthoDB" id="9800350at2"/>
<dbReference type="EMBL" id="NXMA01000002">
    <property type="protein sequence ID" value="TKX32933.1"/>
    <property type="molecule type" value="Genomic_DNA"/>
</dbReference>
<dbReference type="Gene3D" id="1.10.10.10">
    <property type="entry name" value="Winged helix-like DNA-binding domain superfamily/Winged helix DNA-binding domain"/>
    <property type="match status" value="1"/>
</dbReference>
<dbReference type="PANTHER" id="PTHR33204:SF29">
    <property type="entry name" value="TRANSCRIPTIONAL REGULATOR"/>
    <property type="match status" value="1"/>
</dbReference>
<keyword evidence="2" id="KW-0238">DNA-binding</keyword>
<name>A0A4U7BLK3_9BACT</name>
<protein>
    <submittedName>
        <fullName evidence="5">Transcriptional regulator</fullName>
    </submittedName>
</protein>